<evidence type="ECO:0000313" key="2">
    <source>
        <dbReference type="EMBL" id="KPV52252.1"/>
    </source>
</evidence>
<dbReference type="GO" id="GO:0002949">
    <property type="term" value="P:tRNA threonylcarbamoyladenosine modification"/>
    <property type="evidence" value="ECO:0007669"/>
    <property type="project" value="InterPro"/>
</dbReference>
<dbReference type="PANTHER" id="PTHR11735">
    <property type="entry name" value="TRNA N6-ADENOSINE THREONYLCARBAMOYLTRANSFERASE"/>
    <property type="match status" value="1"/>
</dbReference>
<protein>
    <submittedName>
        <fullName evidence="2">Peptidase M22</fullName>
    </submittedName>
</protein>
<keyword evidence="3" id="KW-1185">Reference proteome</keyword>
<dbReference type="InterPro" id="IPR043129">
    <property type="entry name" value="ATPase_NBD"/>
</dbReference>
<name>A0A0P9D081_9CHLR</name>
<evidence type="ECO:0000259" key="1">
    <source>
        <dbReference type="Pfam" id="PF00814"/>
    </source>
</evidence>
<organism evidence="2 3">
    <name type="scientific">Kouleothrix aurantiaca</name>
    <dbReference type="NCBI Taxonomy" id="186479"/>
    <lineage>
        <taxon>Bacteria</taxon>
        <taxon>Bacillati</taxon>
        <taxon>Chloroflexota</taxon>
        <taxon>Chloroflexia</taxon>
        <taxon>Chloroflexales</taxon>
        <taxon>Roseiflexineae</taxon>
        <taxon>Roseiflexaceae</taxon>
        <taxon>Kouleothrix</taxon>
    </lineage>
</organism>
<comment type="caution">
    <text evidence="2">The sequence shown here is derived from an EMBL/GenBank/DDBJ whole genome shotgun (WGS) entry which is preliminary data.</text>
</comment>
<dbReference type="EMBL" id="LJCR01000607">
    <property type="protein sequence ID" value="KPV52252.1"/>
    <property type="molecule type" value="Genomic_DNA"/>
</dbReference>
<dbReference type="InterPro" id="IPR022496">
    <property type="entry name" value="T6A_TsaB"/>
</dbReference>
<dbReference type="InterPro" id="IPR000905">
    <property type="entry name" value="Gcp-like_dom"/>
</dbReference>
<gene>
    <name evidence="2" type="ORF">SE17_16590</name>
</gene>
<reference evidence="2 3" key="1">
    <citation type="submission" date="2015-09" db="EMBL/GenBank/DDBJ databases">
        <title>Draft genome sequence of Kouleothrix aurantiaca JCM 19913.</title>
        <authorList>
            <person name="Hemp J."/>
        </authorList>
    </citation>
    <scope>NUCLEOTIDE SEQUENCE [LARGE SCALE GENOMIC DNA]</scope>
    <source>
        <strain evidence="2 3">COM-B</strain>
    </source>
</reference>
<dbReference type="Pfam" id="PF00814">
    <property type="entry name" value="TsaD"/>
    <property type="match status" value="1"/>
</dbReference>
<dbReference type="Gene3D" id="3.30.420.40">
    <property type="match status" value="1"/>
</dbReference>
<feature type="domain" description="Gcp-like" evidence="1">
    <location>
        <begin position="31"/>
        <end position="112"/>
    </location>
</feature>
<sequence>MLLAIDTSTVQTGLACYDEQGVLGECVWHSGRDHSAQLLPQLTLLLRHLGRPRSDIRAVGVALGPGSWSGLRVGMSAAKGLALALSLPLVGVGTLDALLFQFSQPGATTVPIIRLGRERFATGQPDQGGLLEPRNVTLAELCAETTGRALFCGDVDASMQAELREKLGKRALFPTPAARIRRPAFLAELAWQRWQAGAVADIATLEPIYLGEAVKARPQA</sequence>
<proteinExistence type="predicted"/>
<dbReference type="SUPFAM" id="SSF53067">
    <property type="entry name" value="Actin-like ATPase domain"/>
    <property type="match status" value="1"/>
</dbReference>
<dbReference type="Proteomes" id="UP000050509">
    <property type="component" value="Unassembled WGS sequence"/>
</dbReference>
<dbReference type="PANTHER" id="PTHR11735:SF11">
    <property type="entry name" value="TRNA THREONYLCARBAMOYLADENOSINE BIOSYNTHESIS PROTEIN TSAB"/>
    <property type="match status" value="1"/>
</dbReference>
<accession>A0A0P9D081</accession>
<dbReference type="AlphaFoldDB" id="A0A0P9D081"/>
<dbReference type="NCBIfam" id="TIGR03725">
    <property type="entry name" value="T6A_YeaZ"/>
    <property type="match status" value="1"/>
</dbReference>
<dbReference type="PATRIC" id="fig|186479.3.peg.9293"/>
<evidence type="ECO:0000313" key="3">
    <source>
        <dbReference type="Proteomes" id="UP000050509"/>
    </source>
</evidence>
<dbReference type="GO" id="GO:0005829">
    <property type="term" value="C:cytosol"/>
    <property type="evidence" value="ECO:0007669"/>
    <property type="project" value="TreeGrafter"/>
</dbReference>